<reference evidence="2" key="1">
    <citation type="submission" date="2014-11" db="EMBL/GenBank/DDBJ databases">
        <authorList>
            <person name="Amaro Gonzalez C."/>
        </authorList>
    </citation>
    <scope>NUCLEOTIDE SEQUENCE</scope>
</reference>
<protein>
    <submittedName>
        <fullName evidence="2">Uncharacterized protein</fullName>
    </submittedName>
</protein>
<sequence length="54" mass="5874">MIVIVVITYSQFESLPSWVIFLSKTQFIAKLMVQFVLQGVAVCAAACSGLCYGV</sequence>
<keyword evidence="1" id="KW-0812">Transmembrane</keyword>
<dbReference type="EMBL" id="GBXM01101195">
    <property type="protein sequence ID" value="JAH07382.1"/>
    <property type="molecule type" value="Transcribed_RNA"/>
</dbReference>
<dbReference type="AlphaFoldDB" id="A0A0E9PSZ0"/>
<accession>A0A0E9PSZ0</accession>
<reference evidence="2" key="2">
    <citation type="journal article" date="2015" name="Fish Shellfish Immunol.">
        <title>Early steps in the European eel (Anguilla anguilla)-Vibrio vulnificus interaction in the gills: Role of the RtxA13 toxin.</title>
        <authorList>
            <person name="Callol A."/>
            <person name="Pajuelo D."/>
            <person name="Ebbesson L."/>
            <person name="Teles M."/>
            <person name="MacKenzie S."/>
            <person name="Amaro C."/>
        </authorList>
    </citation>
    <scope>NUCLEOTIDE SEQUENCE</scope>
</reference>
<keyword evidence="1" id="KW-1133">Transmembrane helix</keyword>
<evidence type="ECO:0000313" key="2">
    <source>
        <dbReference type="EMBL" id="JAH07382.1"/>
    </source>
</evidence>
<feature type="transmembrane region" description="Helical" evidence="1">
    <location>
        <begin position="31"/>
        <end position="52"/>
    </location>
</feature>
<organism evidence="2">
    <name type="scientific">Anguilla anguilla</name>
    <name type="common">European freshwater eel</name>
    <name type="synonym">Muraena anguilla</name>
    <dbReference type="NCBI Taxonomy" id="7936"/>
    <lineage>
        <taxon>Eukaryota</taxon>
        <taxon>Metazoa</taxon>
        <taxon>Chordata</taxon>
        <taxon>Craniata</taxon>
        <taxon>Vertebrata</taxon>
        <taxon>Euteleostomi</taxon>
        <taxon>Actinopterygii</taxon>
        <taxon>Neopterygii</taxon>
        <taxon>Teleostei</taxon>
        <taxon>Anguilliformes</taxon>
        <taxon>Anguillidae</taxon>
        <taxon>Anguilla</taxon>
    </lineage>
</organism>
<keyword evidence="1" id="KW-0472">Membrane</keyword>
<evidence type="ECO:0000256" key="1">
    <source>
        <dbReference type="SAM" id="Phobius"/>
    </source>
</evidence>
<proteinExistence type="predicted"/>
<name>A0A0E9PSZ0_ANGAN</name>